<dbReference type="STRING" id="29655.A0A0K9PYZ4"/>
<dbReference type="Proteomes" id="UP000036987">
    <property type="component" value="Unassembled WGS sequence"/>
</dbReference>
<comment type="catalytic activity">
    <reaction evidence="3">
        <text>an N-terminal (5-L-glutamyl)-[peptide] + an alpha-amino acid = 5-L-glutamyl amino acid + an N-terminal L-alpha-aminoacyl-[peptide]</text>
        <dbReference type="Rhea" id="RHEA:23904"/>
        <dbReference type="Rhea" id="RHEA-COMP:9780"/>
        <dbReference type="Rhea" id="RHEA-COMP:9795"/>
        <dbReference type="ChEBI" id="CHEBI:77644"/>
        <dbReference type="ChEBI" id="CHEBI:78597"/>
        <dbReference type="ChEBI" id="CHEBI:78599"/>
        <dbReference type="ChEBI" id="CHEBI:78608"/>
        <dbReference type="EC" id="2.3.2.2"/>
    </reaction>
</comment>
<evidence type="ECO:0000256" key="2">
    <source>
        <dbReference type="PIRSR" id="PIRSR600101-2"/>
    </source>
</evidence>
<dbReference type="GO" id="GO:0006751">
    <property type="term" value="P:glutathione catabolic process"/>
    <property type="evidence" value="ECO:0000318"/>
    <property type="project" value="GO_Central"/>
</dbReference>
<dbReference type="InterPro" id="IPR029055">
    <property type="entry name" value="Ntn_hydrolases_N"/>
</dbReference>
<keyword evidence="3 5" id="KW-0808">Transferase</keyword>
<dbReference type="PRINTS" id="PR01210">
    <property type="entry name" value="GGTRANSPTASE"/>
</dbReference>
<dbReference type="EC" id="3.4.19.13" evidence="3"/>
<feature type="active site" description="Nucleophile" evidence="1">
    <location>
        <position position="398"/>
    </location>
</feature>
<dbReference type="OMA" id="PVCDHRR"/>
<comment type="catalytic activity">
    <reaction evidence="3">
        <text>an S-substituted glutathione + H2O = an S-substituted L-cysteinylglycine + L-glutamate</text>
        <dbReference type="Rhea" id="RHEA:59468"/>
        <dbReference type="ChEBI" id="CHEBI:15377"/>
        <dbReference type="ChEBI" id="CHEBI:29985"/>
        <dbReference type="ChEBI" id="CHEBI:90779"/>
        <dbReference type="ChEBI" id="CHEBI:143103"/>
        <dbReference type="EC" id="3.4.19.13"/>
    </reaction>
</comment>
<evidence type="ECO:0000313" key="6">
    <source>
        <dbReference type="Proteomes" id="UP000036987"/>
    </source>
</evidence>
<feature type="binding site" evidence="2">
    <location>
        <position position="490"/>
    </location>
    <ligand>
        <name>L-glutamate</name>
        <dbReference type="ChEBI" id="CHEBI:29985"/>
    </ligand>
</feature>
<dbReference type="UniPathway" id="UPA00204"/>
<dbReference type="GO" id="GO:0005886">
    <property type="term" value="C:plasma membrane"/>
    <property type="evidence" value="ECO:0000318"/>
    <property type="project" value="GO_Central"/>
</dbReference>
<keyword evidence="3" id="KW-0378">Hydrolase</keyword>
<accession>A0A0K9PYZ4</accession>
<dbReference type="SUPFAM" id="SSF56235">
    <property type="entry name" value="N-terminal nucleophile aminohydrolases (Ntn hydrolases)"/>
    <property type="match status" value="1"/>
</dbReference>
<dbReference type="AlphaFoldDB" id="A0A0K9PYZ4"/>
<comment type="catalytic activity">
    <reaction evidence="3">
        <text>glutathione + H2O = L-cysteinylglycine + L-glutamate</text>
        <dbReference type="Rhea" id="RHEA:28807"/>
        <dbReference type="ChEBI" id="CHEBI:15377"/>
        <dbReference type="ChEBI" id="CHEBI:29985"/>
        <dbReference type="ChEBI" id="CHEBI:57925"/>
        <dbReference type="ChEBI" id="CHEBI:61694"/>
        <dbReference type="EC" id="3.4.19.13"/>
    </reaction>
</comment>
<name>A0A0K9PYZ4_ZOSMR</name>
<feature type="binding site" evidence="2">
    <location>
        <position position="128"/>
    </location>
    <ligand>
        <name>L-glutamate</name>
        <dbReference type="ChEBI" id="CHEBI:29985"/>
    </ligand>
</feature>
<dbReference type="GO" id="GO:0103068">
    <property type="term" value="F:leukotriene C4 gamma-glutamyl transferase activity"/>
    <property type="evidence" value="ECO:0007669"/>
    <property type="project" value="UniProtKB-EC"/>
</dbReference>
<protein>
    <recommendedName>
        <fullName evidence="3">Glutathione hydrolase</fullName>
        <ecNumber evidence="3">2.3.2.2</ecNumber>
        <ecNumber evidence="3">3.4.19.13</ecNumber>
    </recommendedName>
    <alternativeName>
        <fullName evidence="3">Gamma-glutamyltransferase</fullName>
    </alternativeName>
    <alternativeName>
        <fullName evidence="3">Gamma-glutamyltranspeptidase</fullName>
    </alternativeName>
</protein>
<gene>
    <name evidence="5" type="ORF">ZOSMA_132G00460</name>
</gene>
<dbReference type="PANTHER" id="PTHR11686">
    <property type="entry name" value="GAMMA GLUTAMYL TRANSPEPTIDASE"/>
    <property type="match status" value="1"/>
</dbReference>
<feature type="binding site" evidence="2">
    <location>
        <position position="440"/>
    </location>
    <ligand>
        <name>L-glutamate</name>
        <dbReference type="ChEBI" id="CHEBI:29985"/>
    </ligand>
</feature>
<reference evidence="6" key="1">
    <citation type="journal article" date="2016" name="Nature">
        <title>The genome of the seagrass Zostera marina reveals angiosperm adaptation to the sea.</title>
        <authorList>
            <person name="Olsen J.L."/>
            <person name="Rouze P."/>
            <person name="Verhelst B."/>
            <person name="Lin Y.-C."/>
            <person name="Bayer T."/>
            <person name="Collen J."/>
            <person name="Dattolo E."/>
            <person name="De Paoli E."/>
            <person name="Dittami S."/>
            <person name="Maumus F."/>
            <person name="Michel G."/>
            <person name="Kersting A."/>
            <person name="Lauritano C."/>
            <person name="Lohaus R."/>
            <person name="Toepel M."/>
            <person name="Tonon T."/>
            <person name="Vanneste K."/>
            <person name="Amirebrahimi M."/>
            <person name="Brakel J."/>
            <person name="Bostroem C."/>
            <person name="Chovatia M."/>
            <person name="Grimwood J."/>
            <person name="Jenkins J.W."/>
            <person name="Jueterbock A."/>
            <person name="Mraz A."/>
            <person name="Stam W.T."/>
            <person name="Tice H."/>
            <person name="Bornberg-Bauer E."/>
            <person name="Green P.J."/>
            <person name="Pearson G.A."/>
            <person name="Procaccini G."/>
            <person name="Duarte C.M."/>
            <person name="Schmutz J."/>
            <person name="Reusch T.B.H."/>
            <person name="Van de Peer Y."/>
        </authorList>
    </citation>
    <scope>NUCLEOTIDE SEQUENCE [LARGE SCALE GENOMIC DNA]</scope>
    <source>
        <strain evidence="6">cv. Finnish</strain>
    </source>
</reference>
<dbReference type="Gene3D" id="1.10.246.130">
    <property type="match status" value="1"/>
</dbReference>
<dbReference type="Pfam" id="PF01019">
    <property type="entry name" value="G_glu_transpept"/>
    <property type="match status" value="1"/>
</dbReference>
<dbReference type="InterPro" id="IPR043138">
    <property type="entry name" value="GGT_lsub"/>
</dbReference>
<evidence type="ECO:0000256" key="4">
    <source>
        <dbReference type="SAM" id="MobiDB-lite"/>
    </source>
</evidence>
<dbReference type="GO" id="GO:0036374">
    <property type="term" value="F:glutathione hydrolase activity"/>
    <property type="evidence" value="ECO:0000318"/>
    <property type="project" value="GO_Central"/>
</dbReference>
<dbReference type="EMBL" id="LFYR01000379">
    <property type="protein sequence ID" value="KMZ74278.1"/>
    <property type="molecule type" value="Genomic_DNA"/>
</dbReference>
<dbReference type="Gene3D" id="3.60.20.40">
    <property type="match status" value="1"/>
</dbReference>
<dbReference type="NCBIfam" id="TIGR00066">
    <property type="entry name" value="g_glut_trans"/>
    <property type="match status" value="1"/>
</dbReference>
<evidence type="ECO:0000256" key="3">
    <source>
        <dbReference type="RuleBase" id="RU368068"/>
    </source>
</evidence>
<feature type="binding site" evidence="2">
    <location>
        <begin position="468"/>
        <end position="469"/>
    </location>
    <ligand>
        <name>L-glutamate</name>
        <dbReference type="ChEBI" id="CHEBI:29985"/>
    </ligand>
</feature>
<comment type="caution">
    <text evidence="5">The sequence shown here is derived from an EMBL/GenBank/DDBJ whole genome shotgun (WGS) entry which is preliminary data.</text>
</comment>
<dbReference type="OrthoDB" id="2015213at2759"/>
<evidence type="ECO:0000313" key="5">
    <source>
        <dbReference type="EMBL" id="KMZ74278.1"/>
    </source>
</evidence>
<feature type="binding site" evidence="2">
    <location>
        <begin position="416"/>
        <end position="418"/>
    </location>
    <ligand>
        <name>L-glutamate</name>
        <dbReference type="ChEBI" id="CHEBI:29985"/>
    </ligand>
</feature>
<dbReference type="InterPro" id="IPR043137">
    <property type="entry name" value="GGT_ssub_C"/>
</dbReference>
<dbReference type="FunFam" id="1.10.246.130:FF:000001">
    <property type="entry name" value="Gamma-glutamyltransferase 5 isoform 1"/>
    <property type="match status" value="1"/>
</dbReference>
<dbReference type="InterPro" id="IPR000101">
    <property type="entry name" value="GGT_peptidase"/>
</dbReference>
<feature type="region of interest" description="Disordered" evidence="4">
    <location>
        <begin position="602"/>
        <end position="622"/>
    </location>
</feature>
<dbReference type="PANTHER" id="PTHR11686:SF9">
    <property type="entry name" value="RE13973P"/>
    <property type="match status" value="1"/>
</dbReference>
<dbReference type="EC" id="2.3.2.2" evidence="3"/>
<comment type="pathway">
    <text evidence="3">Sulfur metabolism; glutathione metabolism.</text>
</comment>
<organism evidence="5 6">
    <name type="scientific">Zostera marina</name>
    <name type="common">Eelgrass</name>
    <dbReference type="NCBI Taxonomy" id="29655"/>
    <lineage>
        <taxon>Eukaryota</taxon>
        <taxon>Viridiplantae</taxon>
        <taxon>Streptophyta</taxon>
        <taxon>Embryophyta</taxon>
        <taxon>Tracheophyta</taxon>
        <taxon>Spermatophyta</taxon>
        <taxon>Magnoliopsida</taxon>
        <taxon>Liliopsida</taxon>
        <taxon>Zosteraceae</taxon>
        <taxon>Zostera</taxon>
    </lineage>
</organism>
<keyword evidence="3" id="KW-0012">Acyltransferase</keyword>
<sequence>MDRESSTKIPLIHSPSPNRRPMLLFIVAAVLFAFLFPGISADLIGIRGINWDKEESVNAAVGVVAADNGVCSEIGAAALRKGGHAVDASVATAICLGVESPTSSGIGGGAFMVVRFADSGEALAYDSRETAPLASSQNMYATNLKSKSEGALSAGVPGELAGLHAAWSKYGKLPWKSLFEPSIALARDGFEVTPYLALKIENKKEIILNDVGLTEVFAPNRTLLVAGDTCYNKQLADSLEVISMEGPSAFYNGSVGEKFVKDVQRGGGIITMEDLRSYEVMVTKALVADVMGLTLVGMPPPSSGTVGIAMIMNILGSYGSLDALKGGLGVHRFIEALKFMFGMRMNIGDPNFVDDSKFVSDMLSRSFGEKIAKKIFDNTTFDSSYYMPRWKQIEDHGTSHFCIVDGDRNAVSVTSTVNFVFGSGVLSTSTGIVINNEMDDFSVPTEISKDSLPPSPANFIQPKKRPLSSMTPLIIVKDGQLAGVVGGSGGLCIIPAVAQVFLNHFFLGMDALTAVRRPRIYHQLIPNVVKYENLTALDGEFIQESKEIRDFLEERGHELISNTGCSVCQLVVHNLQNTSLPWKNVDKEPTNVFHGMLTAVSDPRKGGIPAPEFSRNPNTNDH</sequence>
<keyword evidence="6" id="KW-1185">Reference proteome</keyword>
<comment type="function">
    <text evidence="3">Cleaves the gamma-glutamyl peptide bond of glutathione and glutathione conjugates.</text>
</comment>
<proteinExistence type="predicted"/>
<evidence type="ECO:0000256" key="1">
    <source>
        <dbReference type="PIRSR" id="PIRSR600101-1"/>
    </source>
</evidence>